<evidence type="ECO:0000256" key="1">
    <source>
        <dbReference type="SAM" id="MobiDB-lite"/>
    </source>
</evidence>
<name>A0A8D8FE09_CULPI</name>
<dbReference type="EMBL" id="HBUE01185073">
    <property type="protein sequence ID" value="CAG6522181.1"/>
    <property type="molecule type" value="Transcribed_RNA"/>
</dbReference>
<feature type="region of interest" description="Disordered" evidence="1">
    <location>
        <begin position="140"/>
        <end position="167"/>
    </location>
</feature>
<reference evidence="2" key="1">
    <citation type="submission" date="2021-05" db="EMBL/GenBank/DDBJ databases">
        <authorList>
            <person name="Alioto T."/>
            <person name="Alioto T."/>
            <person name="Gomez Garrido J."/>
        </authorList>
    </citation>
    <scope>NUCLEOTIDE SEQUENCE</scope>
</reference>
<feature type="compositionally biased region" description="Polar residues" evidence="1">
    <location>
        <begin position="142"/>
        <end position="151"/>
    </location>
</feature>
<dbReference type="EMBL" id="HBUE01058108">
    <property type="protein sequence ID" value="CAG6467331.1"/>
    <property type="molecule type" value="Transcribed_RNA"/>
</dbReference>
<dbReference type="AlphaFoldDB" id="A0A8D8FE09"/>
<dbReference type="EMBL" id="HBUE01290767">
    <property type="protein sequence ID" value="CAG6573798.1"/>
    <property type="molecule type" value="Transcribed_RNA"/>
</dbReference>
<accession>A0A8D8FE09</accession>
<proteinExistence type="predicted"/>
<protein>
    <submittedName>
        <fullName evidence="2">(northern house mosquito) hypothetical protein</fullName>
    </submittedName>
</protein>
<feature type="compositionally biased region" description="Low complexity" evidence="1">
    <location>
        <begin position="152"/>
        <end position="167"/>
    </location>
</feature>
<organism evidence="2">
    <name type="scientific">Culex pipiens</name>
    <name type="common">House mosquito</name>
    <dbReference type="NCBI Taxonomy" id="7175"/>
    <lineage>
        <taxon>Eukaryota</taxon>
        <taxon>Metazoa</taxon>
        <taxon>Ecdysozoa</taxon>
        <taxon>Arthropoda</taxon>
        <taxon>Hexapoda</taxon>
        <taxon>Insecta</taxon>
        <taxon>Pterygota</taxon>
        <taxon>Neoptera</taxon>
        <taxon>Endopterygota</taxon>
        <taxon>Diptera</taxon>
        <taxon>Nematocera</taxon>
        <taxon>Culicoidea</taxon>
        <taxon>Culicidae</taxon>
        <taxon>Culicinae</taxon>
        <taxon>Culicini</taxon>
        <taxon>Culex</taxon>
        <taxon>Culex</taxon>
    </lineage>
</organism>
<dbReference type="EMBL" id="HBUE01058103">
    <property type="protein sequence ID" value="CAG6467325.1"/>
    <property type="molecule type" value="Transcribed_RNA"/>
</dbReference>
<evidence type="ECO:0000313" key="2">
    <source>
        <dbReference type="EMBL" id="CAG6467325.1"/>
    </source>
</evidence>
<sequence>MLSASHRLLLPLPPSIRCTASGPNRHAGNACSQLTRRLPARMASSMAVPAAKLSAQSAPANPSRTVSIRLARRSATLIAASLTYQQTVRWVQAVESMSYRCKLRSTTRSRFQRAFSASVSRSVFDGVGIDSVRRTFNGPSGVKSSLSRNSLATPPMRAPPTARTPAKATAPTLMLMREVPFITDDIIPSTDFFTGIVRNGIAKSISTSILLSLVWKLMNFGSR</sequence>